<dbReference type="eggNOG" id="ENOG502RM4B">
    <property type="taxonomic scope" value="Eukaryota"/>
</dbReference>
<dbReference type="STRING" id="1287681.M7TLQ8"/>
<dbReference type="OrthoDB" id="6132182at2759"/>
<dbReference type="Proteomes" id="UP000012174">
    <property type="component" value="Unassembled WGS sequence"/>
</dbReference>
<dbReference type="KEGG" id="ela:UCREL1_2086"/>
<dbReference type="GO" id="GO:0016491">
    <property type="term" value="F:oxidoreductase activity"/>
    <property type="evidence" value="ECO:0007669"/>
    <property type="project" value="InterPro"/>
</dbReference>
<evidence type="ECO:0000256" key="1">
    <source>
        <dbReference type="ARBA" id="ARBA00022723"/>
    </source>
</evidence>
<feature type="domain" description="Tyrosinase copper-binding" evidence="4">
    <location>
        <begin position="329"/>
        <end position="340"/>
    </location>
</feature>
<dbReference type="InterPro" id="IPR050316">
    <property type="entry name" value="Tyrosinase/Hemocyanin"/>
</dbReference>
<dbReference type="GO" id="GO:0046872">
    <property type="term" value="F:metal ion binding"/>
    <property type="evidence" value="ECO:0007669"/>
    <property type="project" value="UniProtKB-KW"/>
</dbReference>
<evidence type="ECO:0000256" key="2">
    <source>
        <dbReference type="SAM" id="SignalP"/>
    </source>
</evidence>
<feature type="chain" id="PRO_5004085950" evidence="2">
    <location>
        <begin position="20"/>
        <end position="440"/>
    </location>
</feature>
<name>M7TLQ8_EUTLA</name>
<sequence>MLFRYATVVALHVASLALGKSTSIYETSIESRDYTLDIDKLKAYAQTAYEQTQAELSGSGNGENSNCSSSNLKVRREWNALSDDDKKAYIGAVKCLQSKPARTPASVAPGAKTRFDDFVGTHINQTQTIHYTGNFLVWHRYFVWLYEDALRKECGYEGTQPYWDWAQTAITGMANSTIFNGSPLSMSGDGAFIPDQGDVVLGASSGLPPVYLPPGSGGGCVTSGPFKDMQVNLGPAALDAPGGVVISNPNGGPLAYNPRCLERSLTDYSNVAFANATSVLGTLVGPRDVYDFQMKMQGIPGTGDLGVHGGGHYALGGDPGRDVATSPGDPAFYLHHAMIDRVWWNWQMLAGPGEDRVYGERALMGTNTFLDNPPSANTTLGDFVRYGYAAGPERRIRELMSTTRGFNAKMTTTVRCVARDLRDRKDGGIAECNVKVGVEV</sequence>
<dbReference type="SUPFAM" id="SSF48056">
    <property type="entry name" value="Di-copper centre-containing domain"/>
    <property type="match status" value="1"/>
</dbReference>
<keyword evidence="1" id="KW-0479">Metal-binding</keyword>
<dbReference type="InterPro" id="IPR008922">
    <property type="entry name" value="Di-copper_centre_dom_sf"/>
</dbReference>
<accession>M7TLQ8</accession>
<dbReference type="PANTHER" id="PTHR11474">
    <property type="entry name" value="TYROSINASE FAMILY MEMBER"/>
    <property type="match status" value="1"/>
</dbReference>
<keyword evidence="6" id="KW-1185">Reference proteome</keyword>
<dbReference type="Gene3D" id="1.10.1280.10">
    <property type="entry name" value="Di-copper center containing domain from catechol oxidase"/>
    <property type="match status" value="1"/>
</dbReference>
<dbReference type="HOGENOM" id="CLU_035914_0_1_1"/>
<dbReference type="PRINTS" id="PR00092">
    <property type="entry name" value="TYROSINASE"/>
</dbReference>
<feature type="signal peptide" evidence="2">
    <location>
        <begin position="1"/>
        <end position="19"/>
    </location>
</feature>
<dbReference type="PANTHER" id="PTHR11474:SF116">
    <property type="entry name" value="TYROSINASE"/>
    <property type="match status" value="1"/>
</dbReference>
<dbReference type="Pfam" id="PF00264">
    <property type="entry name" value="Tyrosinase"/>
    <property type="match status" value="1"/>
</dbReference>
<dbReference type="PROSITE" id="PS00498">
    <property type="entry name" value="TYROSINASE_2"/>
    <property type="match status" value="1"/>
</dbReference>
<dbReference type="AlphaFoldDB" id="M7TLQ8"/>
<evidence type="ECO:0000259" key="4">
    <source>
        <dbReference type="PROSITE" id="PS00498"/>
    </source>
</evidence>
<evidence type="ECO:0000313" key="6">
    <source>
        <dbReference type="Proteomes" id="UP000012174"/>
    </source>
</evidence>
<dbReference type="EMBL" id="KB705754">
    <property type="protein sequence ID" value="EMR70876.1"/>
    <property type="molecule type" value="Genomic_DNA"/>
</dbReference>
<feature type="domain" description="Tyrosinase copper-binding" evidence="3">
    <location>
        <begin position="130"/>
        <end position="147"/>
    </location>
</feature>
<protein>
    <submittedName>
        <fullName evidence="5">Putative tyrosinase central domain protein</fullName>
    </submittedName>
</protein>
<evidence type="ECO:0000259" key="3">
    <source>
        <dbReference type="PROSITE" id="PS00497"/>
    </source>
</evidence>
<keyword evidence="2" id="KW-0732">Signal</keyword>
<reference evidence="6" key="1">
    <citation type="journal article" date="2013" name="Genome Announc.">
        <title>Draft genome sequence of the grapevine dieback fungus Eutypa lata UCR-EL1.</title>
        <authorList>
            <person name="Blanco-Ulate B."/>
            <person name="Rolshausen P.E."/>
            <person name="Cantu D."/>
        </authorList>
    </citation>
    <scope>NUCLEOTIDE SEQUENCE [LARGE SCALE GENOMIC DNA]</scope>
    <source>
        <strain evidence="6">UCR-EL1</strain>
    </source>
</reference>
<organism evidence="5 6">
    <name type="scientific">Eutypa lata (strain UCR-EL1)</name>
    <name type="common">Grapevine dieback disease fungus</name>
    <name type="synonym">Eutypa armeniacae</name>
    <dbReference type="NCBI Taxonomy" id="1287681"/>
    <lineage>
        <taxon>Eukaryota</taxon>
        <taxon>Fungi</taxon>
        <taxon>Dikarya</taxon>
        <taxon>Ascomycota</taxon>
        <taxon>Pezizomycotina</taxon>
        <taxon>Sordariomycetes</taxon>
        <taxon>Xylariomycetidae</taxon>
        <taxon>Xylariales</taxon>
        <taxon>Diatrypaceae</taxon>
        <taxon>Eutypa</taxon>
    </lineage>
</organism>
<gene>
    <name evidence="5" type="ORF">UCREL1_2086</name>
</gene>
<proteinExistence type="predicted"/>
<evidence type="ECO:0000313" key="5">
    <source>
        <dbReference type="EMBL" id="EMR70876.1"/>
    </source>
</evidence>
<dbReference type="InterPro" id="IPR002227">
    <property type="entry name" value="Tyrosinase_Cu-bd"/>
</dbReference>
<dbReference type="OMA" id="GTHINQT"/>
<dbReference type="PROSITE" id="PS00497">
    <property type="entry name" value="TYROSINASE_1"/>
    <property type="match status" value="1"/>
</dbReference>